<dbReference type="PANTHER" id="PTHR43229:SF2">
    <property type="entry name" value="NODULATION PROTEIN J"/>
    <property type="match status" value="1"/>
</dbReference>
<reference evidence="7" key="1">
    <citation type="submission" date="2022-10" db="EMBL/GenBank/DDBJ databases">
        <title>The WGS of Solirubrobacter sp. CPCC 204708.</title>
        <authorList>
            <person name="Jiang Z."/>
        </authorList>
    </citation>
    <scope>NUCLEOTIDE SEQUENCE</scope>
    <source>
        <strain evidence="7">CPCC 204708</strain>
    </source>
</reference>
<dbReference type="Pfam" id="PF01061">
    <property type="entry name" value="ABC2_membrane"/>
    <property type="match status" value="1"/>
</dbReference>
<evidence type="ECO:0000259" key="6">
    <source>
        <dbReference type="PROSITE" id="PS51012"/>
    </source>
</evidence>
<dbReference type="PIRSF" id="PIRSF006648">
    <property type="entry name" value="DrrB"/>
    <property type="match status" value="1"/>
</dbReference>
<keyword evidence="5" id="KW-0813">Transport</keyword>
<keyword evidence="4 5" id="KW-0472">Membrane</keyword>
<evidence type="ECO:0000256" key="1">
    <source>
        <dbReference type="ARBA" id="ARBA00004141"/>
    </source>
</evidence>
<comment type="caution">
    <text evidence="7">The sequence shown here is derived from an EMBL/GenBank/DDBJ whole genome shotgun (WGS) entry which is preliminary data.</text>
</comment>
<dbReference type="InterPro" id="IPR000412">
    <property type="entry name" value="ABC_2_transport"/>
</dbReference>
<evidence type="ECO:0000313" key="7">
    <source>
        <dbReference type="EMBL" id="MDA0137109.1"/>
    </source>
</evidence>
<evidence type="ECO:0000313" key="8">
    <source>
        <dbReference type="Proteomes" id="UP001147700"/>
    </source>
</evidence>
<sequence length="257" mass="27330">MSVRWLVADTWTLTLRAFSHWARQPFVLAVGVLFPVLVLLMFAYLLRGGYGDDYPSILVPGLLALTCVFGLETTMTAVVTDASRGITARFRSLPMSGAAVVGGRAVADLVNSLAGLAVLMACGWAIGWRIESGPADALAAVGLLMLLRFSLIWMGIYLGLVAGRPEAVASVQILVWPLGFLSNAFTDPDSMPAWLAAIAEWNPLSATAAAARELFGNPGWGGDSWAATHAVELALAWPILICAVFLPLAVAKYRSRA</sequence>
<dbReference type="InterPro" id="IPR051784">
    <property type="entry name" value="Nod_factor_ABC_transporter"/>
</dbReference>
<name>A0ABT4REY4_9ACTN</name>
<dbReference type="EMBL" id="JAPCID010000007">
    <property type="protein sequence ID" value="MDA0137109.1"/>
    <property type="molecule type" value="Genomic_DNA"/>
</dbReference>
<organism evidence="7 8">
    <name type="scientific">Solirubrobacter deserti</name>
    <dbReference type="NCBI Taxonomy" id="2282478"/>
    <lineage>
        <taxon>Bacteria</taxon>
        <taxon>Bacillati</taxon>
        <taxon>Actinomycetota</taxon>
        <taxon>Thermoleophilia</taxon>
        <taxon>Solirubrobacterales</taxon>
        <taxon>Solirubrobacteraceae</taxon>
        <taxon>Solirubrobacter</taxon>
    </lineage>
</organism>
<feature type="transmembrane region" description="Helical" evidence="5">
    <location>
        <begin position="167"/>
        <end position="185"/>
    </location>
</feature>
<proteinExistence type="inferred from homology"/>
<keyword evidence="5" id="KW-1003">Cell membrane</keyword>
<dbReference type="InterPro" id="IPR013525">
    <property type="entry name" value="ABC2_TM"/>
</dbReference>
<dbReference type="InterPro" id="IPR047817">
    <property type="entry name" value="ABC2_TM_bact-type"/>
</dbReference>
<gene>
    <name evidence="7" type="ORF">OJ962_06340</name>
</gene>
<feature type="transmembrane region" description="Helical" evidence="5">
    <location>
        <begin position="57"/>
        <end position="80"/>
    </location>
</feature>
<feature type="transmembrane region" description="Helical" evidence="5">
    <location>
        <begin position="26"/>
        <end position="45"/>
    </location>
</feature>
<evidence type="ECO:0000256" key="4">
    <source>
        <dbReference type="ARBA" id="ARBA00023136"/>
    </source>
</evidence>
<dbReference type="PANTHER" id="PTHR43229">
    <property type="entry name" value="NODULATION PROTEIN J"/>
    <property type="match status" value="1"/>
</dbReference>
<evidence type="ECO:0000256" key="2">
    <source>
        <dbReference type="ARBA" id="ARBA00022692"/>
    </source>
</evidence>
<keyword evidence="2 5" id="KW-0812">Transmembrane</keyword>
<feature type="transmembrane region" description="Helical" evidence="5">
    <location>
        <begin position="138"/>
        <end position="160"/>
    </location>
</feature>
<dbReference type="Proteomes" id="UP001147700">
    <property type="component" value="Unassembled WGS sequence"/>
</dbReference>
<accession>A0ABT4REY4</accession>
<evidence type="ECO:0000256" key="3">
    <source>
        <dbReference type="ARBA" id="ARBA00022989"/>
    </source>
</evidence>
<dbReference type="RefSeq" id="WP_202956269.1">
    <property type="nucleotide sequence ID" value="NZ_JAPCID010000007.1"/>
</dbReference>
<keyword evidence="3 5" id="KW-1133">Transmembrane helix</keyword>
<dbReference type="PROSITE" id="PS51012">
    <property type="entry name" value="ABC_TM2"/>
    <property type="match status" value="1"/>
</dbReference>
<evidence type="ECO:0000256" key="5">
    <source>
        <dbReference type="RuleBase" id="RU361157"/>
    </source>
</evidence>
<feature type="transmembrane region" description="Helical" evidence="5">
    <location>
        <begin position="233"/>
        <end position="251"/>
    </location>
</feature>
<comment type="subcellular location">
    <subcellularLocation>
        <location evidence="5">Cell membrane</location>
        <topology evidence="5">Multi-pass membrane protein</topology>
    </subcellularLocation>
    <subcellularLocation>
        <location evidence="1">Membrane</location>
        <topology evidence="1">Multi-pass membrane protein</topology>
    </subcellularLocation>
</comment>
<keyword evidence="8" id="KW-1185">Reference proteome</keyword>
<protein>
    <recommendedName>
        <fullName evidence="5">Transport permease protein</fullName>
    </recommendedName>
</protein>
<feature type="transmembrane region" description="Helical" evidence="5">
    <location>
        <begin position="101"/>
        <end position="126"/>
    </location>
</feature>
<feature type="domain" description="ABC transmembrane type-2" evidence="6">
    <location>
        <begin position="22"/>
        <end position="256"/>
    </location>
</feature>
<comment type="similarity">
    <text evidence="5">Belongs to the ABC-2 integral membrane protein family.</text>
</comment>